<keyword evidence="8" id="KW-0808">Transferase</keyword>
<evidence type="ECO:0000256" key="2">
    <source>
        <dbReference type="ARBA" id="ARBA00012957"/>
    </source>
</evidence>
<dbReference type="Pfam" id="PF13549">
    <property type="entry name" value="ATP-grasp_5"/>
    <property type="match status" value="1"/>
</dbReference>
<dbReference type="SMART" id="SM00881">
    <property type="entry name" value="CoA_binding"/>
    <property type="match status" value="1"/>
</dbReference>
<dbReference type="Proteomes" id="UP000199112">
    <property type="component" value="Unassembled WGS sequence"/>
</dbReference>
<dbReference type="AlphaFoldDB" id="A0A1H6G5A1"/>
<feature type="domain" description="ATP-grasp" evidence="7">
    <location>
        <begin position="496"/>
        <end position="532"/>
    </location>
</feature>
<dbReference type="Pfam" id="PF13607">
    <property type="entry name" value="Succ_CoA_lig"/>
    <property type="match status" value="1"/>
</dbReference>
<dbReference type="InterPro" id="IPR032875">
    <property type="entry name" value="Succ_CoA_lig_flav_dom"/>
</dbReference>
<gene>
    <name evidence="8" type="ORF">SAMN04487967_3383</name>
</gene>
<evidence type="ECO:0000256" key="6">
    <source>
        <dbReference type="PROSITE-ProRule" id="PRU00409"/>
    </source>
</evidence>
<keyword evidence="9" id="KW-1185">Reference proteome</keyword>
<evidence type="ECO:0000313" key="8">
    <source>
        <dbReference type="EMBL" id="SEH17800.1"/>
    </source>
</evidence>
<dbReference type="PROSITE" id="PS50975">
    <property type="entry name" value="ATP_GRASP"/>
    <property type="match status" value="1"/>
</dbReference>
<comment type="catalytic activity">
    <reaction evidence="1">
        <text>acetate + ATP + CoA = acetyl-CoA + ADP + phosphate</text>
        <dbReference type="Rhea" id="RHEA:15081"/>
        <dbReference type="ChEBI" id="CHEBI:30089"/>
        <dbReference type="ChEBI" id="CHEBI:30616"/>
        <dbReference type="ChEBI" id="CHEBI:43474"/>
        <dbReference type="ChEBI" id="CHEBI:57287"/>
        <dbReference type="ChEBI" id="CHEBI:57288"/>
        <dbReference type="ChEBI" id="CHEBI:456216"/>
        <dbReference type="EC" id="6.2.1.13"/>
    </reaction>
</comment>
<organism evidence="8 9">
    <name type="scientific">Natronorubrum sediminis</name>
    <dbReference type="NCBI Taxonomy" id="640943"/>
    <lineage>
        <taxon>Archaea</taxon>
        <taxon>Methanobacteriati</taxon>
        <taxon>Methanobacteriota</taxon>
        <taxon>Stenosarchaea group</taxon>
        <taxon>Halobacteria</taxon>
        <taxon>Halobacteriales</taxon>
        <taxon>Natrialbaceae</taxon>
        <taxon>Natronorubrum</taxon>
    </lineage>
</organism>
<dbReference type="GO" id="GO:0005524">
    <property type="term" value="F:ATP binding"/>
    <property type="evidence" value="ECO:0007669"/>
    <property type="project" value="UniProtKB-UniRule"/>
</dbReference>
<keyword evidence="5 6" id="KW-0067">ATP-binding</keyword>
<dbReference type="OrthoDB" id="18103at2157"/>
<dbReference type="GO" id="GO:0046872">
    <property type="term" value="F:metal ion binding"/>
    <property type="evidence" value="ECO:0007669"/>
    <property type="project" value="InterPro"/>
</dbReference>
<keyword evidence="3" id="KW-0436">Ligase</keyword>
<dbReference type="Gene3D" id="3.30.1490.20">
    <property type="entry name" value="ATP-grasp fold, A domain"/>
    <property type="match status" value="1"/>
</dbReference>
<dbReference type="PANTHER" id="PTHR43334">
    <property type="entry name" value="ACETATE--COA LIGASE [ADP-FORMING]"/>
    <property type="match status" value="1"/>
</dbReference>
<dbReference type="RefSeq" id="WP_090508135.1">
    <property type="nucleotide sequence ID" value="NZ_FNWL01000005.1"/>
</dbReference>
<dbReference type="SUPFAM" id="SSF51735">
    <property type="entry name" value="NAD(P)-binding Rossmann-fold domains"/>
    <property type="match status" value="1"/>
</dbReference>
<name>A0A1H6G5A1_9EURY</name>
<dbReference type="FunFam" id="3.30.1490.20:FF:000020">
    <property type="entry name" value="Protein lysine acetyltransferase"/>
    <property type="match status" value="1"/>
</dbReference>
<evidence type="ECO:0000256" key="5">
    <source>
        <dbReference type="ARBA" id="ARBA00022840"/>
    </source>
</evidence>
<evidence type="ECO:0000256" key="4">
    <source>
        <dbReference type="ARBA" id="ARBA00022741"/>
    </source>
</evidence>
<protein>
    <recommendedName>
        <fullName evidence="2">acetate--CoA ligase (ADP-forming)</fullName>
        <ecNumber evidence="2">6.2.1.13</ecNumber>
    </recommendedName>
</protein>
<reference evidence="9" key="1">
    <citation type="submission" date="2016-10" db="EMBL/GenBank/DDBJ databases">
        <authorList>
            <person name="Varghese N."/>
            <person name="Submissions S."/>
        </authorList>
    </citation>
    <scope>NUCLEOTIDE SEQUENCE [LARGE SCALE GENOMIC DNA]</scope>
    <source>
        <strain evidence="9">CGMCC 1.8981</strain>
    </source>
</reference>
<dbReference type="EC" id="6.2.1.13" evidence="2"/>
<dbReference type="Gene3D" id="3.40.50.261">
    <property type="entry name" value="Succinyl-CoA synthetase domains"/>
    <property type="match status" value="2"/>
</dbReference>
<accession>A0A1H6G5A1</accession>
<dbReference type="InterPro" id="IPR051538">
    <property type="entry name" value="Acyl-CoA_Synth/Transferase"/>
</dbReference>
<dbReference type="Pfam" id="PF13380">
    <property type="entry name" value="CoA_binding_2"/>
    <property type="match status" value="1"/>
</dbReference>
<evidence type="ECO:0000256" key="1">
    <source>
        <dbReference type="ARBA" id="ARBA00001619"/>
    </source>
</evidence>
<sequence length="700" mass="75145">MNGTPIDRLFGPESVAVVGASPDATYSGTLIENLLEYGFAGELYLVNPNRERAWGRTCYDSIDDVPTTVDLVIVSVPRQYVVKTIRSAGERGVPIALVITAGFAEADETGRDLEKALADVASETGIRVCGPNTLGVASGHHGTVATSTSSRPPQPGPLGLVSQSGALAFTTFFERAADERIDFGYVVATGNEADLTLSEYVTYLAGQDHVDAICAYIEGLEEPRDFMVAAENAVRSGTAVIAIKVGKSDSAAAAALSHTGSVTGDDDAWDAAFEQVGVERVHDVSEMLSRARAHAAFDPPETDGVCIASTSGGLGSLLADMAATRGIEVPSLEAETEQALLEMDELLTFDELHNPIDIRGYGAEILTEIADVLFDDDGYDVYVFAIGLSAVDERAERIVEQIETIAERVEAPIFVLWTGRKEPLDRPDPQPYERLRETVPVYYDPGACMDAIASLVRFGDARERLTTESARTDLEDGDRSAFEFESDRVLSWTEAESLLESYDLDTVPSGLAHDPDEAVEIADEHGYPVVLKVDSPGIPHRTEADAVRIDLESPNEVRAAYERILDNARSFDPDATIDGVLVQPYRPDGVEALAGITDDPTFGPLVTVAPGGRDVELHDGVVRVPPLTRDEAERAIRETALDDLLDGYRDGPEADIDSLASAVVNLGRLAANEDIAELDLNPILVDEDGISIVDILVRTG</sequence>
<evidence type="ECO:0000313" key="9">
    <source>
        <dbReference type="Proteomes" id="UP000199112"/>
    </source>
</evidence>
<dbReference type="InterPro" id="IPR013815">
    <property type="entry name" value="ATP_grasp_subdomain_1"/>
</dbReference>
<keyword evidence="4 6" id="KW-0547">Nucleotide-binding</keyword>
<dbReference type="Gene3D" id="3.30.470.20">
    <property type="entry name" value="ATP-grasp fold, B domain"/>
    <property type="match status" value="1"/>
</dbReference>
<dbReference type="InterPro" id="IPR011761">
    <property type="entry name" value="ATP-grasp"/>
</dbReference>
<dbReference type="InterPro" id="IPR016102">
    <property type="entry name" value="Succinyl-CoA_synth-like"/>
</dbReference>
<dbReference type="SUPFAM" id="SSF52210">
    <property type="entry name" value="Succinyl-CoA synthetase domains"/>
    <property type="match status" value="2"/>
</dbReference>
<dbReference type="GO" id="GO:0016740">
    <property type="term" value="F:transferase activity"/>
    <property type="evidence" value="ECO:0007669"/>
    <property type="project" value="UniProtKB-KW"/>
</dbReference>
<dbReference type="SUPFAM" id="SSF56059">
    <property type="entry name" value="Glutathione synthetase ATP-binding domain-like"/>
    <property type="match status" value="1"/>
</dbReference>
<dbReference type="Gene3D" id="3.40.50.720">
    <property type="entry name" value="NAD(P)-binding Rossmann-like Domain"/>
    <property type="match status" value="1"/>
</dbReference>
<evidence type="ECO:0000259" key="7">
    <source>
        <dbReference type="PROSITE" id="PS50975"/>
    </source>
</evidence>
<evidence type="ECO:0000256" key="3">
    <source>
        <dbReference type="ARBA" id="ARBA00022598"/>
    </source>
</evidence>
<dbReference type="InterPro" id="IPR036291">
    <property type="entry name" value="NAD(P)-bd_dom_sf"/>
</dbReference>
<dbReference type="EMBL" id="FNWL01000005">
    <property type="protein sequence ID" value="SEH17800.1"/>
    <property type="molecule type" value="Genomic_DNA"/>
</dbReference>
<dbReference type="GO" id="GO:0043758">
    <property type="term" value="F:acetate-CoA ligase (ADP-forming) activity"/>
    <property type="evidence" value="ECO:0007669"/>
    <property type="project" value="UniProtKB-EC"/>
</dbReference>
<proteinExistence type="predicted"/>
<dbReference type="InterPro" id="IPR003781">
    <property type="entry name" value="CoA-bd"/>
</dbReference>
<dbReference type="PANTHER" id="PTHR43334:SF1">
    <property type="entry name" value="3-HYDROXYPROPIONATE--COA LIGASE [ADP-FORMING]"/>
    <property type="match status" value="1"/>
</dbReference>